<organism evidence="2 3">
    <name type="scientific">Sphagnurus paluster</name>
    <dbReference type="NCBI Taxonomy" id="117069"/>
    <lineage>
        <taxon>Eukaryota</taxon>
        <taxon>Fungi</taxon>
        <taxon>Dikarya</taxon>
        <taxon>Basidiomycota</taxon>
        <taxon>Agaricomycotina</taxon>
        <taxon>Agaricomycetes</taxon>
        <taxon>Agaricomycetidae</taxon>
        <taxon>Agaricales</taxon>
        <taxon>Tricholomatineae</taxon>
        <taxon>Lyophyllaceae</taxon>
        <taxon>Sphagnurus</taxon>
    </lineage>
</organism>
<evidence type="ECO:0000259" key="1">
    <source>
        <dbReference type="Pfam" id="PF05699"/>
    </source>
</evidence>
<reference evidence="2" key="2">
    <citation type="submission" date="2021-10" db="EMBL/GenBank/DDBJ databases">
        <title>Phylogenomics reveals ancestral predisposition of the termite-cultivated fungus Termitomyces towards a domesticated lifestyle.</title>
        <authorList>
            <person name="Auxier B."/>
            <person name="Grum-Grzhimaylo A."/>
            <person name="Cardenas M.E."/>
            <person name="Lodge J.D."/>
            <person name="Laessoe T."/>
            <person name="Pedersen O."/>
            <person name="Smith M.E."/>
            <person name="Kuyper T.W."/>
            <person name="Franco-Molano E.A."/>
            <person name="Baroni T.J."/>
            <person name="Aanen D.K."/>
        </authorList>
    </citation>
    <scope>NUCLEOTIDE SEQUENCE</scope>
    <source>
        <strain evidence="2">D49</strain>
    </source>
</reference>
<keyword evidence="3" id="KW-1185">Reference proteome</keyword>
<feature type="domain" description="HAT C-terminal dimerisation" evidence="1">
    <location>
        <begin position="227"/>
        <end position="305"/>
    </location>
</feature>
<dbReference type="Proteomes" id="UP000717328">
    <property type="component" value="Unassembled WGS sequence"/>
</dbReference>
<protein>
    <recommendedName>
        <fullName evidence="1">HAT C-terminal dimerisation domain-containing protein</fullName>
    </recommendedName>
</protein>
<feature type="non-terminal residue" evidence="2">
    <location>
        <position position="306"/>
    </location>
</feature>
<dbReference type="OrthoDB" id="2790258at2759"/>
<dbReference type="InterPro" id="IPR008906">
    <property type="entry name" value="HATC_C_dom"/>
</dbReference>
<dbReference type="GO" id="GO:0046983">
    <property type="term" value="F:protein dimerization activity"/>
    <property type="evidence" value="ECO:0007669"/>
    <property type="project" value="InterPro"/>
</dbReference>
<reference evidence="2" key="1">
    <citation type="submission" date="2021-02" db="EMBL/GenBank/DDBJ databases">
        <authorList>
            <person name="Nieuwenhuis M."/>
            <person name="Van De Peppel L.J.J."/>
        </authorList>
    </citation>
    <scope>NUCLEOTIDE SEQUENCE</scope>
    <source>
        <strain evidence="2">D49</strain>
    </source>
</reference>
<name>A0A9P7K1Z6_9AGAR</name>
<evidence type="ECO:0000313" key="3">
    <source>
        <dbReference type="Proteomes" id="UP000717328"/>
    </source>
</evidence>
<dbReference type="Pfam" id="PF05699">
    <property type="entry name" value="Dimer_Tnp_hAT"/>
    <property type="match status" value="1"/>
</dbReference>
<dbReference type="InterPro" id="IPR012337">
    <property type="entry name" value="RNaseH-like_sf"/>
</dbReference>
<evidence type="ECO:0000313" key="2">
    <source>
        <dbReference type="EMBL" id="KAG5633628.1"/>
    </source>
</evidence>
<comment type="caution">
    <text evidence="2">The sequence shown here is derived from an EMBL/GenBank/DDBJ whole genome shotgun (WGS) entry which is preliminary data.</text>
</comment>
<dbReference type="PANTHER" id="PTHR23272:SF161">
    <property type="entry name" value="ZINC FINGER BED DOMAIN-CONTAINING PROTEIN RICESLEEPER 1-LIKE"/>
    <property type="match status" value="1"/>
</dbReference>
<dbReference type="SUPFAM" id="SSF53098">
    <property type="entry name" value="Ribonuclease H-like"/>
    <property type="match status" value="1"/>
</dbReference>
<proteinExistence type="predicted"/>
<dbReference type="PANTHER" id="PTHR23272">
    <property type="entry name" value="BED FINGER-RELATED"/>
    <property type="match status" value="1"/>
</dbReference>
<dbReference type="EMBL" id="JABCKI010007365">
    <property type="protein sequence ID" value="KAG5633628.1"/>
    <property type="molecule type" value="Genomic_DNA"/>
</dbReference>
<sequence>MDAICRLLEQEKYQDLSYLSLYDSELKTLCEIKQFLEIPHAVQELVSAERTPTLTVALPAYEQLLAMFKLFKNNPLDANIIEAIDASIEKLETYLEKTRNTRVYAIALMLNPTIKLEWLERNWSTEEVEKAKNWLRQSMLEYQKATRTSVQSNPAPGRCIIQTSSASDAACAQRAGLSRVMSMMRSLSVPNFSEPPPAEPSSDLVELTNQEREAAQNLEDERIVDTELQKYFAEPLITDEEELADLDIVRHWQSKKHIFRLIYRVSLDVLPVQASSVPSERVFSSAKETDTLRRSSLSPEMMEMLQ</sequence>
<gene>
    <name evidence="2" type="ORF">H0H81_006433</name>
</gene>
<accession>A0A9P7K1Z6</accession>
<dbReference type="AlphaFoldDB" id="A0A9P7K1Z6"/>